<gene>
    <name evidence="2" type="ORF">OG563_32655</name>
</gene>
<proteinExistence type="predicted"/>
<dbReference type="PANTHER" id="PTHR38011">
    <property type="entry name" value="DIHYDROFOLATE REDUCTASE FAMILY PROTEIN (AFU_ORTHOLOGUE AFUA_8G06820)"/>
    <property type="match status" value="1"/>
</dbReference>
<organism evidence="2 3">
    <name type="scientific">Nocardia vinacea</name>
    <dbReference type="NCBI Taxonomy" id="96468"/>
    <lineage>
        <taxon>Bacteria</taxon>
        <taxon>Bacillati</taxon>
        <taxon>Actinomycetota</taxon>
        <taxon>Actinomycetes</taxon>
        <taxon>Mycobacteriales</taxon>
        <taxon>Nocardiaceae</taxon>
        <taxon>Nocardia</taxon>
    </lineage>
</organism>
<dbReference type="SUPFAM" id="SSF53597">
    <property type="entry name" value="Dihydrofolate reductase-like"/>
    <property type="match status" value="1"/>
</dbReference>
<dbReference type="Gene3D" id="3.40.430.10">
    <property type="entry name" value="Dihydrofolate Reductase, subunit A"/>
    <property type="match status" value="1"/>
</dbReference>
<dbReference type="Proteomes" id="UP001432062">
    <property type="component" value="Chromosome"/>
</dbReference>
<sequence length="192" mass="21405">MSKIIAVEHVTLDSVMQAPGRADEDVRDGFRYGGWAHRHDDPVQARVMGEHMATHHGALLLGRRTYEDFYGFWPHQTDNPFTEVLNKTEKFVASRTLTEPLPWQNSTLLADAVPAVAELGQDLVVLGSGDLLRSLMRHDLVDELLLLIHPIVVGGGQRLFDGVDLGELRLVDSVATTTGVVIVTYQRDEEKR</sequence>
<dbReference type="Pfam" id="PF01872">
    <property type="entry name" value="RibD_C"/>
    <property type="match status" value="1"/>
</dbReference>
<feature type="domain" description="Bacterial bifunctional deaminase-reductase C-terminal" evidence="1">
    <location>
        <begin position="3"/>
        <end position="181"/>
    </location>
</feature>
<dbReference type="PANTHER" id="PTHR38011:SF2">
    <property type="entry name" value="BIFUNCTIONAL DEAMINASE-REDUCTASE DOMAIN PROTEIN"/>
    <property type="match status" value="1"/>
</dbReference>
<dbReference type="EMBL" id="CP109441">
    <property type="protein sequence ID" value="WUV43930.1"/>
    <property type="molecule type" value="Genomic_DNA"/>
</dbReference>
<dbReference type="InterPro" id="IPR024072">
    <property type="entry name" value="DHFR-like_dom_sf"/>
</dbReference>
<reference evidence="2" key="1">
    <citation type="submission" date="2022-10" db="EMBL/GenBank/DDBJ databases">
        <title>The complete genomes of actinobacterial strains from the NBC collection.</title>
        <authorList>
            <person name="Joergensen T.S."/>
            <person name="Alvarez Arevalo M."/>
            <person name="Sterndorff E.B."/>
            <person name="Faurdal D."/>
            <person name="Vuksanovic O."/>
            <person name="Mourched A.-S."/>
            <person name="Charusanti P."/>
            <person name="Shaw S."/>
            <person name="Blin K."/>
            <person name="Weber T."/>
        </authorList>
    </citation>
    <scope>NUCLEOTIDE SEQUENCE</scope>
    <source>
        <strain evidence="2">NBC_01482</strain>
    </source>
</reference>
<evidence type="ECO:0000259" key="1">
    <source>
        <dbReference type="Pfam" id="PF01872"/>
    </source>
</evidence>
<accession>A0ABZ1YNR7</accession>
<evidence type="ECO:0000313" key="3">
    <source>
        <dbReference type="Proteomes" id="UP001432062"/>
    </source>
</evidence>
<name>A0ABZ1YNR7_9NOCA</name>
<dbReference type="InterPro" id="IPR002734">
    <property type="entry name" value="RibDG_C"/>
</dbReference>
<keyword evidence="3" id="KW-1185">Reference proteome</keyword>
<dbReference type="RefSeq" id="WP_329406568.1">
    <property type="nucleotide sequence ID" value="NZ_CP109441.1"/>
</dbReference>
<protein>
    <submittedName>
        <fullName evidence="2">Dihydrofolate reductase family protein</fullName>
    </submittedName>
</protein>
<evidence type="ECO:0000313" key="2">
    <source>
        <dbReference type="EMBL" id="WUV43930.1"/>
    </source>
</evidence>
<dbReference type="InterPro" id="IPR050765">
    <property type="entry name" value="Riboflavin_Biosynth_HTPR"/>
</dbReference>